<accession>A0A4S4MRK2</accession>
<protein>
    <submittedName>
        <fullName evidence="2">Uncharacterized protein</fullName>
    </submittedName>
</protein>
<keyword evidence="3" id="KW-1185">Reference proteome</keyword>
<feature type="region of interest" description="Disordered" evidence="1">
    <location>
        <begin position="33"/>
        <end position="93"/>
    </location>
</feature>
<organism evidence="2 3">
    <name type="scientific">Antrodiella citrinella</name>
    <dbReference type="NCBI Taxonomy" id="2447956"/>
    <lineage>
        <taxon>Eukaryota</taxon>
        <taxon>Fungi</taxon>
        <taxon>Dikarya</taxon>
        <taxon>Basidiomycota</taxon>
        <taxon>Agaricomycotina</taxon>
        <taxon>Agaricomycetes</taxon>
        <taxon>Polyporales</taxon>
        <taxon>Steccherinaceae</taxon>
        <taxon>Antrodiella</taxon>
    </lineage>
</organism>
<dbReference type="EMBL" id="SGPM01000228">
    <property type="protein sequence ID" value="THH27741.1"/>
    <property type="molecule type" value="Genomic_DNA"/>
</dbReference>
<evidence type="ECO:0000313" key="2">
    <source>
        <dbReference type="EMBL" id="THH27741.1"/>
    </source>
</evidence>
<feature type="region of interest" description="Disordered" evidence="1">
    <location>
        <begin position="129"/>
        <end position="194"/>
    </location>
</feature>
<name>A0A4S4MRK2_9APHY</name>
<evidence type="ECO:0000313" key="3">
    <source>
        <dbReference type="Proteomes" id="UP000308730"/>
    </source>
</evidence>
<comment type="caution">
    <text evidence="2">The sequence shown here is derived from an EMBL/GenBank/DDBJ whole genome shotgun (WGS) entry which is preliminary data.</text>
</comment>
<gene>
    <name evidence="2" type="ORF">EUX98_g6438</name>
</gene>
<feature type="compositionally biased region" description="Pro residues" evidence="1">
    <location>
        <begin position="141"/>
        <end position="152"/>
    </location>
</feature>
<dbReference type="Proteomes" id="UP000308730">
    <property type="component" value="Unassembled WGS sequence"/>
</dbReference>
<dbReference type="AlphaFoldDB" id="A0A4S4MRK2"/>
<proteinExistence type="predicted"/>
<sequence length="194" mass="21360">MTDLTFCYIHMTQQDLDILDTIGTSDYITGDLSDSDVDVPSHMKPPNPDDSDVLPSQVHPSYPYGNPASIKHPAARPRRPYDPSSRALFEDMGYAGGGVNGALRWKELALDQLLPVDVEKEEAAKAALARKLANGNGTANHPPPIPQPPAAMLPPGVNNEEDDDENEENDEDDEEEEEEETSSDEEDYEEPEDQ</sequence>
<evidence type="ECO:0000256" key="1">
    <source>
        <dbReference type="SAM" id="MobiDB-lite"/>
    </source>
</evidence>
<reference evidence="2" key="1">
    <citation type="submission" date="2019-02" db="EMBL/GenBank/DDBJ databases">
        <title>Genome sequencing of the rare red list fungi Antrodiella citrinella (Flaviporus citrinellus).</title>
        <authorList>
            <person name="Buettner E."/>
            <person name="Kellner H."/>
        </authorList>
    </citation>
    <scope>NUCLEOTIDE SEQUENCE [LARGE SCALE GENOMIC DNA]</scope>
    <source>
        <strain evidence="2">DSM 108506</strain>
    </source>
</reference>
<feature type="compositionally biased region" description="Acidic residues" evidence="1">
    <location>
        <begin position="159"/>
        <end position="194"/>
    </location>
</feature>
<dbReference type="OrthoDB" id="2351920at2759"/>